<dbReference type="EMBL" id="KZ537416">
    <property type="protein sequence ID" value="PKU26737.1"/>
    <property type="molecule type" value="Genomic_DNA"/>
</dbReference>
<gene>
    <name evidence="2" type="ORF">llap_22959</name>
</gene>
<name>A0A2I0SYV3_LIMLA</name>
<feature type="compositionally biased region" description="Low complexity" evidence="1">
    <location>
        <begin position="77"/>
        <end position="91"/>
    </location>
</feature>
<feature type="compositionally biased region" description="Pro residues" evidence="1">
    <location>
        <begin position="54"/>
        <end position="63"/>
    </location>
</feature>
<dbReference type="OrthoDB" id="9392097at2759"/>
<protein>
    <submittedName>
        <fullName evidence="2">Rna polymerase ii degradation factor 1-like</fullName>
    </submittedName>
</protein>
<evidence type="ECO:0000313" key="3">
    <source>
        <dbReference type="Proteomes" id="UP000233556"/>
    </source>
</evidence>
<organism evidence="2 3">
    <name type="scientific">Limosa lapponica baueri</name>
    <dbReference type="NCBI Taxonomy" id="1758121"/>
    <lineage>
        <taxon>Eukaryota</taxon>
        <taxon>Metazoa</taxon>
        <taxon>Chordata</taxon>
        <taxon>Craniata</taxon>
        <taxon>Vertebrata</taxon>
        <taxon>Euteleostomi</taxon>
        <taxon>Archelosauria</taxon>
        <taxon>Archosauria</taxon>
        <taxon>Dinosauria</taxon>
        <taxon>Saurischia</taxon>
        <taxon>Theropoda</taxon>
        <taxon>Coelurosauria</taxon>
        <taxon>Aves</taxon>
        <taxon>Neognathae</taxon>
        <taxon>Neoaves</taxon>
        <taxon>Charadriiformes</taxon>
        <taxon>Scolopacidae</taxon>
        <taxon>Limosa</taxon>
    </lineage>
</organism>
<evidence type="ECO:0000256" key="1">
    <source>
        <dbReference type="SAM" id="MobiDB-lite"/>
    </source>
</evidence>
<reference evidence="3" key="2">
    <citation type="submission" date="2017-12" db="EMBL/GenBank/DDBJ databases">
        <title>Genome sequence of the Bar-tailed Godwit (Limosa lapponica baueri).</title>
        <authorList>
            <person name="Lima N.C.B."/>
            <person name="Parody-Merino A.M."/>
            <person name="Battley P.F."/>
            <person name="Fidler A.E."/>
            <person name="Prosdocimi F."/>
        </authorList>
    </citation>
    <scope>NUCLEOTIDE SEQUENCE [LARGE SCALE GENOMIC DNA]</scope>
</reference>
<proteinExistence type="predicted"/>
<keyword evidence="3" id="KW-1185">Reference proteome</keyword>
<dbReference type="Proteomes" id="UP000233556">
    <property type="component" value="Unassembled WGS sequence"/>
</dbReference>
<sequence>MLGLGAPSPAQHPLFSLSAGTPSAGEPRQQADGPTVSGDLDNPAAGVPGLTPHPNAPSGPPQRTPEYLRHRQLPVLPGDAGTATADPAPDAEGPIYESILKKPWDAGSALGDAPSLPAGDEPSVSVQEIMAQEEPDSEGSPSPIYAQVCKMPRAPQPRQPHGPPEPQEETPPSLPEKHFDVA</sequence>
<dbReference type="AlphaFoldDB" id="A0A2I0SYV3"/>
<accession>A0A2I0SYV3</accession>
<evidence type="ECO:0000313" key="2">
    <source>
        <dbReference type="EMBL" id="PKU26737.1"/>
    </source>
</evidence>
<feature type="region of interest" description="Disordered" evidence="1">
    <location>
        <begin position="1"/>
        <end position="182"/>
    </location>
</feature>
<feature type="compositionally biased region" description="Pro residues" evidence="1">
    <location>
        <begin position="154"/>
        <end position="165"/>
    </location>
</feature>
<reference evidence="3" key="1">
    <citation type="submission" date="2017-11" db="EMBL/GenBank/DDBJ databases">
        <authorList>
            <person name="Lima N.C."/>
            <person name="Parody-Merino A.M."/>
            <person name="Battley P.F."/>
            <person name="Fidler A.E."/>
            <person name="Prosdocimi F."/>
        </authorList>
    </citation>
    <scope>NUCLEOTIDE SEQUENCE [LARGE SCALE GENOMIC DNA]</scope>
</reference>